<comment type="caution">
    <text evidence="1">The sequence shown here is derived from an EMBL/GenBank/DDBJ whole genome shotgun (WGS) entry which is preliminary data.</text>
</comment>
<evidence type="ECO:0000313" key="2">
    <source>
        <dbReference type="Proteomes" id="UP000663880"/>
    </source>
</evidence>
<reference evidence="1" key="1">
    <citation type="submission" date="2021-02" db="EMBL/GenBank/DDBJ databases">
        <authorList>
            <person name="Steward A R."/>
        </authorList>
    </citation>
    <scope>NUCLEOTIDE SEQUENCE</scope>
</reference>
<name>A0A821M4E4_9NEOP</name>
<sequence length="102" mass="11390">MEYNKSLAAFNALFKYTCIPRRTKNVLGTIVVTRVCAPSDCQNRRTPRCAGNEASVDLGQYVGAHVTTAFRLELARFYSQVRNAPVYRAPRLLPDSCFLSGD</sequence>
<organism evidence="1 2">
    <name type="scientific">Pieris macdunnoughi</name>
    <dbReference type="NCBI Taxonomy" id="345717"/>
    <lineage>
        <taxon>Eukaryota</taxon>
        <taxon>Metazoa</taxon>
        <taxon>Ecdysozoa</taxon>
        <taxon>Arthropoda</taxon>
        <taxon>Hexapoda</taxon>
        <taxon>Insecta</taxon>
        <taxon>Pterygota</taxon>
        <taxon>Neoptera</taxon>
        <taxon>Endopterygota</taxon>
        <taxon>Lepidoptera</taxon>
        <taxon>Glossata</taxon>
        <taxon>Ditrysia</taxon>
        <taxon>Papilionoidea</taxon>
        <taxon>Pieridae</taxon>
        <taxon>Pierinae</taxon>
        <taxon>Pieris</taxon>
    </lineage>
</organism>
<evidence type="ECO:0000313" key="1">
    <source>
        <dbReference type="EMBL" id="CAF4762284.1"/>
    </source>
</evidence>
<dbReference type="EMBL" id="CAJOBZ010000002">
    <property type="protein sequence ID" value="CAF4762284.1"/>
    <property type="molecule type" value="Genomic_DNA"/>
</dbReference>
<keyword evidence="2" id="KW-1185">Reference proteome</keyword>
<accession>A0A821M4E4</accession>
<protein>
    <submittedName>
        <fullName evidence="1">Uncharacterized protein</fullName>
    </submittedName>
</protein>
<dbReference type="AlphaFoldDB" id="A0A821M4E4"/>
<gene>
    <name evidence="1" type="ORF">PMACD_LOCUS1374</name>
</gene>
<proteinExistence type="predicted"/>
<dbReference type="Proteomes" id="UP000663880">
    <property type="component" value="Unassembled WGS sequence"/>
</dbReference>